<name>A0A4V6I8K8_STECR</name>
<evidence type="ECO:0000313" key="1">
    <source>
        <dbReference type="EMBL" id="TMS38653.1"/>
    </source>
</evidence>
<gene>
    <name evidence="1" type="ORF">L596_005329</name>
</gene>
<comment type="caution">
    <text evidence="1">The sequence shown here is derived from an EMBL/GenBank/DDBJ whole genome shotgun (WGS) entry which is preliminary data.</text>
</comment>
<organism evidence="1 2">
    <name type="scientific">Steinernema carpocapsae</name>
    <name type="common">Entomopathogenic nematode</name>
    <dbReference type="NCBI Taxonomy" id="34508"/>
    <lineage>
        <taxon>Eukaryota</taxon>
        <taxon>Metazoa</taxon>
        <taxon>Ecdysozoa</taxon>
        <taxon>Nematoda</taxon>
        <taxon>Chromadorea</taxon>
        <taxon>Rhabditida</taxon>
        <taxon>Tylenchina</taxon>
        <taxon>Panagrolaimomorpha</taxon>
        <taxon>Strongyloidoidea</taxon>
        <taxon>Steinernematidae</taxon>
        <taxon>Steinernema</taxon>
    </lineage>
</organism>
<reference evidence="1 2" key="2">
    <citation type="journal article" date="2019" name="G3 (Bethesda)">
        <title>Hybrid Assembly of the Genome of the Entomopathogenic Nematode Steinernema carpocapsae Identifies the X-Chromosome.</title>
        <authorList>
            <person name="Serra L."/>
            <person name="Macchietto M."/>
            <person name="Macias-Munoz A."/>
            <person name="McGill C.J."/>
            <person name="Rodriguez I.M."/>
            <person name="Rodriguez B."/>
            <person name="Murad R."/>
            <person name="Mortazavi A."/>
        </authorList>
    </citation>
    <scope>NUCLEOTIDE SEQUENCE [LARGE SCALE GENOMIC DNA]</scope>
    <source>
        <strain evidence="1 2">ALL</strain>
    </source>
</reference>
<dbReference type="EMBL" id="AZBU02000001">
    <property type="protein sequence ID" value="TMS38653.1"/>
    <property type="molecule type" value="Genomic_DNA"/>
</dbReference>
<keyword evidence="2" id="KW-1185">Reference proteome</keyword>
<accession>A0A4V6I8K8</accession>
<protein>
    <submittedName>
        <fullName evidence="1">Uncharacterized protein</fullName>
    </submittedName>
</protein>
<sequence>MRKFQLLFSPTRVAMSAFELPLITIDAAPHEPKADVVDRWKRTERRLAVFALPKIFVERRKRKEEEELKRKKKLEFTKMVDSLPKIDAHLSLATDEHFFPPPEQSVSDEINGFIRFAAVHKDYELGRQYFYALQTMISYKSEIRRKLKDYCHDLKSSTEPLERLYKQGEKITYRTFHAHVRQTMKDYCCMSFRICEKAYKNKKSKTVMKKSYMQEVSVEEILAAVKMHERGIDRANKIIEEFQMRPKQLS</sequence>
<reference evidence="1 2" key="1">
    <citation type="journal article" date="2015" name="Genome Biol.">
        <title>Comparative genomics of Steinernema reveals deeply conserved gene regulatory networks.</title>
        <authorList>
            <person name="Dillman A.R."/>
            <person name="Macchietto M."/>
            <person name="Porter C.F."/>
            <person name="Rogers A."/>
            <person name="Williams B."/>
            <person name="Antoshechkin I."/>
            <person name="Lee M.M."/>
            <person name="Goodwin Z."/>
            <person name="Lu X."/>
            <person name="Lewis E.E."/>
            <person name="Goodrich-Blair H."/>
            <person name="Stock S.P."/>
            <person name="Adams B.J."/>
            <person name="Sternberg P.W."/>
            <person name="Mortazavi A."/>
        </authorList>
    </citation>
    <scope>NUCLEOTIDE SEQUENCE [LARGE SCALE GENOMIC DNA]</scope>
    <source>
        <strain evidence="1 2">ALL</strain>
    </source>
</reference>
<dbReference type="OrthoDB" id="10487197at2759"/>
<dbReference type="AlphaFoldDB" id="A0A4V6I8K8"/>
<dbReference type="EMBL" id="CM016762">
    <property type="protein sequence ID" value="TMS38653.1"/>
    <property type="molecule type" value="Genomic_DNA"/>
</dbReference>
<proteinExistence type="predicted"/>
<evidence type="ECO:0000313" key="2">
    <source>
        <dbReference type="Proteomes" id="UP000298663"/>
    </source>
</evidence>
<dbReference type="Proteomes" id="UP000298663">
    <property type="component" value="Chromosome X"/>
</dbReference>